<dbReference type="EMBL" id="JBJIAB010000002">
    <property type="protein sequence ID" value="MFL0163952.1"/>
    <property type="molecule type" value="Genomic_DNA"/>
</dbReference>
<proteinExistence type="predicted"/>
<reference evidence="2 3" key="1">
    <citation type="submission" date="2024-11" db="EMBL/GenBank/DDBJ databases">
        <authorList>
            <person name="Heng Y.C."/>
            <person name="Lim A.C.H."/>
            <person name="Lee J.K.Y."/>
            <person name="Kittelmann S."/>
        </authorList>
    </citation>
    <scope>NUCLEOTIDE SEQUENCE [LARGE SCALE GENOMIC DNA]</scope>
    <source>
        <strain evidence="2 3">WILCCON 0112</strain>
    </source>
</reference>
<evidence type="ECO:0000313" key="2">
    <source>
        <dbReference type="EMBL" id="MFL0163999.1"/>
    </source>
</evidence>
<name>A0ABW8RZG8_9CLOT</name>
<dbReference type="EMBL" id="JBJIAB010000002">
    <property type="protein sequence ID" value="MFL0163999.1"/>
    <property type="molecule type" value="Genomic_DNA"/>
</dbReference>
<keyword evidence="3" id="KW-1185">Reference proteome</keyword>
<accession>A0ABW8RZG8</accession>
<sequence length="40" mass="5062">MDFSKDQARLNHQSNKRQWIRKNRIEGKRFAREKERLYLN</sequence>
<reference evidence="2" key="2">
    <citation type="journal article" date="2025" name="Microbiol. Resour. Announc.">
        <title>Draft genome sequences of a strain of Clostridium neuense and four Candidatus Clostridium species.</title>
        <authorList>
            <person name="Heng Y.C."/>
            <person name="Lee J.K.Y."/>
            <person name="Lim A.C.H."/>
            <person name="Kittelmann S."/>
        </authorList>
    </citation>
    <scope>NUCLEOTIDE SEQUENCE</scope>
    <source>
        <strain evidence="2">WILCCON 0112</strain>
    </source>
</reference>
<protein>
    <submittedName>
        <fullName evidence="2">Uncharacterized protein</fullName>
    </submittedName>
</protein>
<organism evidence="2 3">
    <name type="scientific">Candidatus Clostridium helianthi</name>
    <dbReference type="NCBI Taxonomy" id="3381660"/>
    <lineage>
        <taxon>Bacteria</taxon>
        <taxon>Bacillati</taxon>
        <taxon>Bacillota</taxon>
        <taxon>Clostridia</taxon>
        <taxon>Eubacteriales</taxon>
        <taxon>Clostridiaceae</taxon>
        <taxon>Clostridium</taxon>
    </lineage>
</organism>
<dbReference type="RefSeq" id="WP_406760409.1">
    <property type="nucleotide sequence ID" value="NZ_JBJIAB010000002.1"/>
</dbReference>
<evidence type="ECO:0000313" key="1">
    <source>
        <dbReference type="EMBL" id="MFL0163952.1"/>
    </source>
</evidence>
<gene>
    <name evidence="1" type="ORF">ACJDTP_02580</name>
    <name evidence="2" type="ORF">ACJDTP_02815</name>
</gene>
<comment type="caution">
    <text evidence="2">The sequence shown here is derived from an EMBL/GenBank/DDBJ whole genome shotgun (WGS) entry which is preliminary data.</text>
</comment>
<dbReference type="Proteomes" id="UP001623600">
    <property type="component" value="Unassembled WGS sequence"/>
</dbReference>
<evidence type="ECO:0000313" key="3">
    <source>
        <dbReference type="Proteomes" id="UP001623600"/>
    </source>
</evidence>